<dbReference type="PANTHER" id="PTHR13734">
    <property type="entry name" value="TRNA-NUCLEOTIDYLTRANSFERASE"/>
    <property type="match status" value="1"/>
</dbReference>
<evidence type="ECO:0000256" key="2">
    <source>
        <dbReference type="ARBA" id="ARBA00022679"/>
    </source>
</evidence>
<evidence type="ECO:0000256" key="12">
    <source>
        <dbReference type="RuleBase" id="RU003953"/>
    </source>
</evidence>
<evidence type="ECO:0000256" key="9">
    <source>
        <dbReference type="ARBA" id="ARBA00077436"/>
    </source>
</evidence>
<dbReference type="EMBL" id="AGVY01000194">
    <property type="protein sequence ID" value="EHN02663.1"/>
    <property type="molecule type" value="Genomic_DNA"/>
</dbReference>
<evidence type="ECO:0000256" key="1">
    <source>
        <dbReference type="ARBA" id="ARBA00007265"/>
    </source>
</evidence>
<dbReference type="FunFam" id="3.30.460.10:FF:000019">
    <property type="entry name" value="tRNA nucleotidyltransferase cca2"/>
    <property type="match status" value="1"/>
</dbReference>
<evidence type="ECO:0000256" key="7">
    <source>
        <dbReference type="ARBA" id="ARBA00072969"/>
    </source>
</evidence>
<sequence>MLRSTIPLLMKSVPQKAMTNSTFALNAPKITLTKVEQHICNLLNDYTDLYNREHQDKPEPLTLRITGGWVRDKLLGQGSHDLDIAINVMSGEQFATGLNEYLQQHYAKYGAKPHNIHKIDKNPEKSKHLETATTKLFDVEVDFVNLRSEKYTELSRIPKMCFGTPEEDALRRDATLNALFYNIQKGEVEDFTRRGLRDLKDGILRTPLPAKQTFLDDPLRVLRLIRFASRFNFSIDPEVMAEMGDPQINTAFNSKISRERVGVEMEKILVGPTPLLALQLVQKAHLDNVIFFWHNDKSVVEFNEKNCQDMDKISHIYGDNILNSHLQNFIELYPMFLEKLPVLREMIRQSPSFQQNFILSATLSPMANLKIIGNPKKKVNNLVSVTESIVKEGLKLSKNDAVIISKTVDSISSYEEMLSRFAGHSQMQKSEIGIFLRNFNGEWEIAHFASLLDAFLKIPKSEAQKIESVFQNYNGFYSYIYHNNLNNCHELKPIVDGKQMANLLQMKPGPWLGKINNEAIAWQFDNPAGTDVELIGHLKSILPKYL</sequence>
<dbReference type="HOGENOM" id="CLU_019592_2_1_1"/>
<evidence type="ECO:0000256" key="3">
    <source>
        <dbReference type="ARBA" id="ARBA00022884"/>
    </source>
</evidence>
<evidence type="ECO:0000256" key="11">
    <source>
        <dbReference type="ARBA" id="ARBA00082324"/>
    </source>
</evidence>
<name>H0GU52_SACCK</name>
<protein>
    <recommendedName>
        <fullName evidence="7">CCA tRNA nucleotidyltransferase, mitochondrial</fullName>
        <ecNumber evidence="6">2.7.7.72</ecNumber>
    </recommendedName>
    <alternativeName>
        <fullName evidence="9">CCA-adding enzyme</fullName>
    </alternativeName>
    <alternativeName>
        <fullName evidence="8">tRNA CCA-pyrophosphorylase</fullName>
    </alternativeName>
    <alternativeName>
        <fullName evidence="10">tRNA adenylyltransferase</fullName>
    </alternativeName>
    <alternativeName>
        <fullName evidence="11">tRNA nucleotidyltransferase</fullName>
    </alternativeName>
</protein>
<evidence type="ECO:0000256" key="6">
    <source>
        <dbReference type="ARBA" id="ARBA00066885"/>
    </source>
</evidence>
<dbReference type="Gene3D" id="3.30.460.10">
    <property type="entry name" value="Beta Polymerase, domain 2"/>
    <property type="match status" value="1"/>
</dbReference>
<dbReference type="GO" id="GO:0005759">
    <property type="term" value="C:mitochondrial matrix"/>
    <property type="evidence" value="ECO:0007669"/>
    <property type="project" value="UniProtKB-ARBA"/>
</dbReference>
<dbReference type="GO" id="GO:0052927">
    <property type="term" value="F:CC tRNA cytidylyltransferase activity"/>
    <property type="evidence" value="ECO:0007669"/>
    <property type="project" value="TreeGrafter"/>
</dbReference>
<dbReference type="GO" id="GO:0001680">
    <property type="term" value="P:tRNA 3'-terminal CCA addition"/>
    <property type="evidence" value="ECO:0007669"/>
    <property type="project" value="TreeGrafter"/>
</dbReference>
<accession>H0GU52</accession>
<dbReference type="Pfam" id="PF01743">
    <property type="entry name" value="PolyA_pol"/>
    <property type="match status" value="1"/>
</dbReference>
<reference evidence="14 15" key="1">
    <citation type="journal article" date="2012" name="FEMS Yeast Res.">
        <title>The genome sequence of the wine yeast VIN7 reveals an allotriploid hybrid genome with Saccharomyces cerevisiae and Saccharomyces kudriavzevii origins.</title>
        <authorList>
            <person name="Borneman A.R."/>
            <person name="Desany B.A."/>
            <person name="Riches D."/>
            <person name="Affourtit J.P."/>
            <person name="Forgan A.H."/>
            <person name="Pretorius I.S."/>
            <person name="Egholm M."/>
            <person name="Chambers P.J."/>
        </authorList>
    </citation>
    <scope>NUCLEOTIDE SEQUENCE [LARGE SCALE GENOMIC DNA]</scope>
    <source>
        <strain evidence="14 15">VIN7</strain>
    </source>
</reference>
<evidence type="ECO:0000313" key="15">
    <source>
        <dbReference type="Proteomes" id="UP000009009"/>
    </source>
</evidence>
<dbReference type="CDD" id="cd05398">
    <property type="entry name" value="NT_ClassII-CCAase"/>
    <property type="match status" value="1"/>
</dbReference>
<gene>
    <name evidence="14" type="ORF">VIN7_6809</name>
</gene>
<dbReference type="PhylomeDB" id="H0GU52"/>
<evidence type="ECO:0000259" key="13">
    <source>
        <dbReference type="Pfam" id="PF01743"/>
    </source>
</evidence>
<keyword evidence="3 12" id="KW-0694">RNA-binding</keyword>
<dbReference type="InterPro" id="IPR043519">
    <property type="entry name" value="NT_sf"/>
</dbReference>
<comment type="function">
    <text evidence="5">Nucleotidyltransferase that catalyzes the addition and repair of the essential 3'-terminal CCA sequence in tRNAs, which is necessary for the attachment of amino acids to the 3' terminus of tRNA molecules, using CTP and ATP as substrates. tRNA 3'-terminal CCA addition is required both for tRNA processing and repair. Also involved in tRNA surveillance by mediating tandem CCA addition to generate a CCACCA at the 3' terminus of unstable tRNAs. While stable tRNAs receive only 3'-terminal CCA, unstable tRNAs are marked with CCACCA and rapidly degraded. The structural flexibility of RNA controls the choice between CCA versus CCACCA addition: following the first CCA addition cycle, nucleotide-binding to the active site triggers a clockwise screw motion, producing torque on the RNA. This ejects stable RNAs, whereas unstable RNAs are refolded while bound to the enzyme and subjected to a second CCA catalytic cycle.</text>
</comment>
<dbReference type="SUPFAM" id="SSF81891">
    <property type="entry name" value="Poly A polymerase C-terminal region-like"/>
    <property type="match status" value="1"/>
</dbReference>
<evidence type="ECO:0000256" key="5">
    <source>
        <dbReference type="ARBA" id="ARBA00056517"/>
    </source>
</evidence>
<organism evidence="14 15">
    <name type="scientific">Saccharomyces cerevisiae x Saccharomyces kudriavzevii (strain VIN7)</name>
    <name type="common">Yeast</name>
    <dbReference type="NCBI Taxonomy" id="1095631"/>
    <lineage>
        <taxon>Eukaryota</taxon>
        <taxon>Fungi</taxon>
        <taxon>Dikarya</taxon>
        <taxon>Ascomycota</taxon>
        <taxon>Saccharomycotina</taxon>
        <taxon>Saccharomycetes</taxon>
        <taxon>Saccharomycetales</taxon>
        <taxon>Saccharomycetaceae</taxon>
        <taxon>Saccharomyces</taxon>
    </lineage>
</organism>
<dbReference type="GO" id="GO:0052929">
    <property type="term" value="F:ATP:3'-cytidine-cytidine-tRNA adenylyltransferase activity"/>
    <property type="evidence" value="ECO:0007669"/>
    <property type="project" value="TreeGrafter"/>
</dbReference>
<dbReference type="OrthoDB" id="445712at2759"/>
<feature type="domain" description="Poly A polymerase head" evidence="13">
    <location>
        <begin position="63"/>
        <end position="205"/>
    </location>
</feature>
<comment type="similarity">
    <text evidence="1 12">Belongs to the tRNA nucleotidyltransferase/poly(A) polymerase family.</text>
</comment>
<dbReference type="EC" id="2.7.7.72" evidence="6"/>
<evidence type="ECO:0000313" key="14">
    <source>
        <dbReference type="EMBL" id="EHN02663.1"/>
    </source>
</evidence>
<keyword evidence="2 12" id="KW-0808">Transferase</keyword>
<comment type="caution">
    <text evidence="14">The sequence shown here is derived from an EMBL/GenBank/DDBJ whole genome shotgun (WGS) entry which is preliminary data.</text>
</comment>
<dbReference type="Gene3D" id="1.10.3090.10">
    <property type="entry name" value="cca-adding enzyme, domain 2"/>
    <property type="match status" value="1"/>
</dbReference>
<dbReference type="InterPro" id="IPR002646">
    <property type="entry name" value="PolA_pol_head_dom"/>
</dbReference>
<evidence type="ECO:0000256" key="8">
    <source>
        <dbReference type="ARBA" id="ARBA00076038"/>
    </source>
</evidence>
<keyword evidence="15" id="KW-1185">Reference proteome</keyword>
<dbReference type="PANTHER" id="PTHR13734:SF5">
    <property type="entry name" value="CCA TRNA NUCLEOTIDYLTRANSFERASE, MITOCHONDRIAL"/>
    <property type="match status" value="1"/>
</dbReference>
<dbReference type="SUPFAM" id="SSF81301">
    <property type="entry name" value="Nucleotidyltransferase"/>
    <property type="match status" value="1"/>
</dbReference>
<comment type="catalytic activity">
    <reaction evidence="4">
        <text>a tRNA precursor + 2 CTP + ATP = a tRNA with a 3' CCA end + 3 diphosphate</text>
        <dbReference type="Rhea" id="RHEA:14433"/>
        <dbReference type="Rhea" id="RHEA-COMP:10465"/>
        <dbReference type="Rhea" id="RHEA-COMP:10468"/>
        <dbReference type="ChEBI" id="CHEBI:30616"/>
        <dbReference type="ChEBI" id="CHEBI:33019"/>
        <dbReference type="ChEBI" id="CHEBI:37563"/>
        <dbReference type="ChEBI" id="CHEBI:74896"/>
        <dbReference type="ChEBI" id="CHEBI:83071"/>
        <dbReference type="EC" id="2.7.7.72"/>
    </reaction>
</comment>
<dbReference type="GO" id="GO:0004810">
    <property type="term" value="F:CCA tRNA nucleotidyltransferase activity"/>
    <property type="evidence" value="ECO:0007669"/>
    <property type="project" value="UniProtKB-EC"/>
</dbReference>
<evidence type="ECO:0000256" key="4">
    <source>
        <dbReference type="ARBA" id="ARBA00050431"/>
    </source>
</evidence>
<dbReference type="AlphaFoldDB" id="H0GU52"/>
<dbReference type="GO" id="GO:0003723">
    <property type="term" value="F:RNA binding"/>
    <property type="evidence" value="ECO:0007669"/>
    <property type="project" value="UniProtKB-KW"/>
</dbReference>
<dbReference type="Proteomes" id="UP000009009">
    <property type="component" value="Unassembled WGS sequence"/>
</dbReference>
<evidence type="ECO:0000256" key="10">
    <source>
        <dbReference type="ARBA" id="ARBA00080500"/>
    </source>
</evidence>
<proteinExistence type="inferred from homology"/>